<evidence type="ECO:0000256" key="3">
    <source>
        <dbReference type="ARBA" id="ARBA00023163"/>
    </source>
</evidence>
<keyword evidence="2" id="KW-0238">DNA-binding</keyword>
<sequence>MGVDYREWQPPAALQDRLRCAWRLRDARPDGAPQVVYPDGCCELIVHLGRPMQRWQAGQWQDQAQRLFAAQQRSAIRLRACGPLDCMGLRLQPWAGARLAGDALPGLVDQVVDLNRLRPDGGAEFAALMAELLEAEASDPRWQRLDALLGQADVPRRLRQAVERLVGSDGSQRIDALALACGLPLRTLQAQFPRWVGLSAKEFARVLRLQATLRALDAGDQALAELALASGFSDQAHATRELRRLTGLTPARLLQALREDRDRDGTVAMAAAFIRGEGSSQAGTAE</sequence>
<dbReference type="InterPro" id="IPR050204">
    <property type="entry name" value="AraC_XylS_family_regulators"/>
</dbReference>
<dbReference type="PANTHER" id="PTHR46796">
    <property type="entry name" value="HTH-TYPE TRANSCRIPTIONAL ACTIVATOR RHAS-RELATED"/>
    <property type="match status" value="1"/>
</dbReference>
<dbReference type="RefSeq" id="WP_248205517.1">
    <property type="nucleotide sequence ID" value="NZ_JALNMH010000002.1"/>
</dbReference>
<comment type="caution">
    <text evidence="5">The sequence shown here is derived from an EMBL/GenBank/DDBJ whole genome shotgun (WGS) entry which is preliminary data.</text>
</comment>
<evidence type="ECO:0000313" key="5">
    <source>
        <dbReference type="EMBL" id="MCK7592899.1"/>
    </source>
</evidence>
<dbReference type="Pfam" id="PF12833">
    <property type="entry name" value="HTH_18"/>
    <property type="match status" value="1"/>
</dbReference>
<dbReference type="Pfam" id="PF20240">
    <property type="entry name" value="DUF6597"/>
    <property type="match status" value="1"/>
</dbReference>
<organism evidence="5 6">
    <name type="scientific">Pseudomarimonas salicorniae</name>
    <dbReference type="NCBI Taxonomy" id="2933270"/>
    <lineage>
        <taxon>Bacteria</taxon>
        <taxon>Pseudomonadati</taxon>
        <taxon>Pseudomonadota</taxon>
        <taxon>Gammaproteobacteria</taxon>
        <taxon>Lysobacterales</taxon>
        <taxon>Lysobacteraceae</taxon>
        <taxon>Pseudomarimonas</taxon>
    </lineage>
</organism>
<reference evidence="5" key="1">
    <citation type="submission" date="2022-04" db="EMBL/GenBank/DDBJ databases">
        <title>Lysobacter sp. CAU 1642 isolated from sea sand.</title>
        <authorList>
            <person name="Kim W."/>
        </authorList>
    </citation>
    <scope>NUCLEOTIDE SEQUENCE</scope>
    <source>
        <strain evidence="5">CAU 1642</strain>
    </source>
</reference>
<evidence type="ECO:0000259" key="4">
    <source>
        <dbReference type="PROSITE" id="PS01124"/>
    </source>
</evidence>
<evidence type="ECO:0000256" key="2">
    <source>
        <dbReference type="ARBA" id="ARBA00023125"/>
    </source>
</evidence>
<dbReference type="EMBL" id="JALNMH010000002">
    <property type="protein sequence ID" value="MCK7592899.1"/>
    <property type="molecule type" value="Genomic_DNA"/>
</dbReference>
<dbReference type="PANTHER" id="PTHR46796:SF15">
    <property type="entry name" value="BLL1074 PROTEIN"/>
    <property type="match status" value="1"/>
</dbReference>
<keyword evidence="1" id="KW-0805">Transcription regulation</keyword>
<dbReference type="InterPro" id="IPR046532">
    <property type="entry name" value="DUF6597"/>
</dbReference>
<evidence type="ECO:0000313" key="6">
    <source>
        <dbReference type="Proteomes" id="UP001431449"/>
    </source>
</evidence>
<dbReference type="InterPro" id="IPR018060">
    <property type="entry name" value="HTH_AraC"/>
</dbReference>
<protein>
    <submittedName>
        <fullName evidence="5">AraC family transcriptional regulator</fullName>
    </submittedName>
</protein>
<proteinExistence type="predicted"/>
<feature type="domain" description="HTH araC/xylS-type" evidence="4">
    <location>
        <begin position="156"/>
        <end position="256"/>
    </location>
</feature>
<name>A0ABT0GEC0_9GAMM</name>
<dbReference type="PROSITE" id="PS00041">
    <property type="entry name" value="HTH_ARAC_FAMILY_1"/>
    <property type="match status" value="1"/>
</dbReference>
<gene>
    <name evidence="5" type="ORF">M0G41_04355</name>
</gene>
<dbReference type="Proteomes" id="UP001431449">
    <property type="component" value="Unassembled WGS sequence"/>
</dbReference>
<dbReference type="Gene3D" id="1.10.10.60">
    <property type="entry name" value="Homeodomain-like"/>
    <property type="match status" value="1"/>
</dbReference>
<dbReference type="SMART" id="SM00342">
    <property type="entry name" value="HTH_ARAC"/>
    <property type="match status" value="1"/>
</dbReference>
<dbReference type="InterPro" id="IPR009057">
    <property type="entry name" value="Homeodomain-like_sf"/>
</dbReference>
<dbReference type="PROSITE" id="PS01124">
    <property type="entry name" value="HTH_ARAC_FAMILY_2"/>
    <property type="match status" value="1"/>
</dbReference>
<keyword evidence="3" id="KW-0804">Transcription</keyword>
<dbReference type="SUPFAM" id="SSF46689">
    <property type="entry name" value="Homeodomain-like"/>
    <property type="match status" value="1"/>
</dbReference>
<dbReference type="InterPro" id="IPR018062">
    <property type="entry name" value="HTH_AraC-typ_CS"/>
</dbReference>
<keyword evidence="6" id="KW-1185">Reference proteome</keyword>
<evidence type="ECO:0000256" key="1">
    <source>
        <dbReference type="ARBA" id="ARBA00023015"/>
    </source>
</evidence>
<accession>A0ABT0GEC0</accession>